<dbReference type="GO" id="GO:0007584">
    <property type="term" value="P:response to nutrient"/>
    <property type="evidence" value="ECO:0007669"/>
    <property type="project" value="TreeGrafter"/>
</dbReference>
<dbReference type="GO" id="GO:0003863">
    <property type="term" value="F:branched-chain 2-oxo acid dehydrogenase activity"/>
    <property type="evidence" value="ECO:0007669"/>
    <property type="project" value="UniProtKB-EC"/>
</dbReference>
<dbReference type="InterPro" id="IPR029061">
    <property type="entry name" value="THDP-binding"/>
</dbReference>
<organism evidence="7 8">
    <name type="scientific">Candidatus Defluviibacterium haderslevense</name>
    <dbReference type="NCBI Taxonomy" id="2981993"/>
    <lineage>
        <taxon>Bacteria</taxon>
        <taxon>Pseudomonadati</taxon>
        <taxon>Bacteroidota</taxon>
        <taxon>Saprospiria</taxon>
        <taxon>Saprospirales</taxon>
        <taxon>Saprospiraceae</taxon>
        <taxon>Candidatus Defluviibacterium</taxon>
    </lineage>
</organism>
<feature type="domain" description="Transketolase-like pyrimidine-binding" evidence="6">
    <location>
        <begin position="471"/>
        <end position="645"/>
    </location>
</feature>
<dbReference type="CDD" id="cd02000">
    <property type="entry name" value="TPP_E1_PDC_ADC_BCADC"/>
    <property type="match status" value="1"/>
</dbReference>
<dbReference type="GO" id="GO:0009083">
    <property type="term" value="P:branched-chain amino acid catabolic process"/>
    <property type="evidence" value="ECO:0007669"/>
    <property type="project" value="TreeGrafter"/>
</dbReference>
<comment type="function">
    <text evidence="2">E1 component of the 2-oxoglutarate dehydrogenase (OGDH) complex which catalyzes the decarboxylation of 2-oxoglutarate, the first step in the conversion of 2-oxoglutarate to succinyl-CoA and CO(2).</text>
</comment>
<dbReference type="InterPro" id="IPR005475">
    <property type="entry name" value="Transketolase-like_Pyr-bd"/>
</dbReference>
<dbReference type="Gene3D" id="3.40.50.920">
    <property type="match status" value="1"/>
</dbReference>
<dbReference type="PANTHER" id="PTHR42980">
    <property type="entry name" value="2-OXOISOVALERATE DEHYDROGENASE SUBUNIT BETA-RELATED"/>
    <property type="match status" value="1"/>
</dbReference>
<dbReference type="SMART" id="SM00861">
    <property type="entry name" value="Transket_pyr"/>
    <property type="match status" value="1"/>
</dbReference>
<keyword evidence="4" id="KW-0560">Oxidoreductase</keyword>
<accession>A0A9D7XHV2</accession>
<evidence type="ECO:0000313" key="7">
    <source>
        <dbReference type="EMBL" id="MBK9718078.1"/>
    </source>
</evidence>
<dbReference type="InterPro" id="IPR009014">
    <property type="entry name" value="Transketo_C/PFOR_II"/>
</dbReference>
<evidence type="ECO:0000256" key="3">
    <source>
        <dbReference type="ARBA" id="ARBA00012277"/>
    </source>
</evidence>
<dbReference type="Pfam" id="PF02780">
    <property type="entry name" value="Transketolase_C"/>
    <property type="match status" value="1"/>
</dbReference>
<comment type="cofactor">
    <cofactor evidence="1">
        <name>thiamine diphosphate</name>
        <dbReference type="ChEBI" id="CHEBI:58937"/>
    </cofactor>
</comment>
<dbReference type="Pfam" id="PF00676">
    <property type="entry name" value="E1_dh"/>
    <property type="match status" value="1"/>
</dbReference>
<keyword evidence="5" id="KW-0786">Thiamine pyrophosphate</keyword>
<dbReference type="Pfam" id="PF02779">
    <property type="entry name" value="Transket_pyr"/>
    <property type="match status" value="1"/>
</dbReference>
<dbReference type="SUPFAM" id="SSF52518">
    <property type="entry name" value="Thiamin diphosphate-binding fold (THDP-binding)"/>
    <property type="match status" value="2"/>
</dbReference>
<evidence type="ECO:0000256" key="5">
    <source>
        <dbReference type="ARBA" id="ARBA00023052"/>
    </source>
</evidence>
<evidence type="ECO:0000259" key="6">
    <source>
        <dbReference type="SMART" id="SM00861"/>
    </source>
</evidence>
<evidence type="ECO:0000313" key="8">
    <source>
        <dbReference type="Proteomes" id="UP000808349"/>
    </source>
</evidence>
<dbReference type="AlphaFoldDB" id="A0A9D7XHV2"/>
<dbReference type="PANTHER" id="PTHR42980:SF1">
    <property type="entry name" value="2-OXOISOVALERATE DEHYDROGENASE SUBUNIT BETA, MITOCHONDRIAL"/>
    <property type="match status" value="1"/>
</dbReference>
<dbReference type="Gene3D" id="3.40.50.970">
    <property type="match status" value="2"/>
</dbReference>
<reference evidence="7 8" key="1">
    <citation type="submission" date="2020-10" db="EMBL/GenBank/DDBJ databases">
        <title>Connecting structure to function with the recovery of over 1000 high-quality activated sludge metagenome-assembled genomes encoding full-length rRNA genes using long-read sequencing.</title>
        <authorList>
            <person name="Singleton C.M."/>
            <person name="Petriglieri F."/>
            <person name="Kristensen J.M."/>
            <person name="Kirkegaard R.H."/>
            <person name="Michaelsen T.Y."/>
            <person name="Andersen M.H."/>
            <person name="Karst S.M."/>
            <person name="Dueholm M.S."/>
            <person name="Nielsen P.H."/>
            <person name="Albertsen M."/>
        </authorList>
    </citation>
    <scope>NUCLEOTIDE SEQUENCE [LARGE SCALE GENOMIC DNA]</scope>
    <source>
        <strain evidence="7">Ribe_18-Q3-R11-54_BAT3C.373</strain>
    </source>
</reference>
<evidence type="ECO:0000256" key="4">
    <source>
        <dbReference type="ARBA" id="ARBA00023002"/>
    </source>
</evidence>
<dbReference type="Proteomes" id="UP000808349">
    <property type="component" value="Unassembled WGS sequence"/>
</dbReference>
<evidence type="ECO:0000256" key="2">
    <source>
        <dbReference type="ARBA" id="ARBA00003906"/>
    </source>
</evidence>
<dbReference type="InterPro" id="IPR001017">
    <property type="entry name" value="DH_E1"/>
</dbReference>
<dbReference type="InterPro" id="IPR033248">
    <property type="entry name" value="Transketolase_C"/>
</dbReference>
<name>A0A9D7XHV2_9BACT</name>
<gene>
    <name evidence="7" type="ORF">IPO85_11310</name>
</gene>
<dbReference type="SUPFAM" id="SSF52922">
    <property type="entry name" value="TK C-terminal domain-like"/>
    <property type="match status" value="1"/>
</dbReference>
<comment type="caution">
    <text evidence="7">The sequence shown here is derived from an EMBL/GenBank/DDBJ whole genome shotgun (WGS) entry which is preliminary data.</text>
</comment>
<sequence length="803" mass="90729">MSNYALIQEILSSIKGNDSSYRQEVLKDFWICLVSREVSLTGRKEVLSGKAKFGILGDGKELPQVAMARAFEKGDFRSGYYRDQTFMMALDLCSIKQYFAQLYADTINDPFSGGRQMNAHFATPLIDDQGHWNNHTNSYNVSSDISSTGGQMARALGLALASKHYRQNKQLRKDFSQFSNKGNEVSFVTIGDASTSEGVFWETMNAAAVQQVPLAVCVWDDGYGISVPIQLQTVKQNISTALSGFEKTNNQEGISIHRVQGWDYPNLVNTFHKGIKMVREEHIPALFHINEVTQPQGHSTSGSHERYKSKERMAWEETHDCIKVFESWIIEKKLIEQDIIEQLKSMAKEFVKSEKNTAWNDFIGQTLNHKQELISILNDLSDLPKANELKNNIESIKNIANFEMIELARQFVFDHVYAGLGSRLTPLKEWLKQRYLDADVKYHRHLLSETNQSATQVKHLPAIYQDSSEEVNGYLILNQYFDHIFNTSPEVLGFGEDVGKIGDVNQGFAGLQDKYGELRIFDTGIREWTIVGQAIGLSMRGLRPIAEIQYLDYIVYALSPLMDDLATVRYRSNGIQKAPVIIRTRGHRLEGIWHSGSPIGMLLHSIRGIHLCVPRNMTQAAGMYQTLLQGDDPGIVIECLNAYRLKEKMPENLGSFTIPLGQIEILKLGSDITLVTYGSCVRIAQKAIQLLERYHIDVELIDVQTLLPFDTDHQIVTSIRKTNKLVVLDEDVPGGASSYILQQILEVQGAYQYLDSKPKTISSAAHRPPYGSDGDYFTKPNAEDVVAYIYNIMTEYDPIKYKI</sequence>
<protein>
    <recommendedName>
        <fullName evidence="3">3-methyl-2-oxobutanoate dehydrogenase (2-methylpropanoyl-transferring)</fullName>
        <ecNumber evidence="3">1.2.4.4</ecNumber>
    </recommendedName>
</protein>
<dbReference type="EC" id="1.2.4.4" evidence="3"/>
<proteinExistence type="predicted"/>
<dbReference type="EMBL" id="JADKFW010000007">
    <property type="protein sequence ID" value="MBK9718078.1"/>
    <property type="molecule type" value="Genomic_DNA"/>
</dbReference>
<evidence type="ECO:0000256" key="1">
    <source>
        <dbReference type="ARBA" id="ARBA00001964"/>
    </source>
</evidence>